<dbReference type="OrthoDB" id="1058301at2759"/>
<sequence length="370" mass="41203">MPSSLWTSCFVATALLTPSISAYQTLAHRGLFHDVTDGSNIAENTVSALQRAADFGLPGVEFDVRPSKDGVLWVTHDMISNRATIQDNAKGLMNPIDVALKSQPAPKPIFINQHFADFWNLVPLKVYGRQGKIIKPDGAQKMEFLEAMLGHLKNLDKPNFMLILDIQDPGTFKTAAGLVKKTGTSKQVYLKFFAKKAIDSTNHKLNQKDHKATCLQYAKDNGFDGLQVIPQINDGELTIVNNKAYLDVFQYRFLVTEYLSCWFDAQRAFNTGAAIVPIVSASVPFQNNPAHQAGQDALLWASDARGTCQLYSWDSTNVAARLFNTDAQQDKEQFARAFIRSEDYIVIDVMGDVKTHTYSGDFTFFKNNLC</sequence>
<dbReference type="Proteomes" id="UP000756132">
    <property type="component" value="Chromosome 9"/>
</dbReference>
<proteinExistence type="predicted"/>
<keyword evidence="4" id="KW-1185">Reference proteome</keyword>
<keyword evidence="1" id="KW-0732">Signal</keyword>
<dbReference type="GO" id="GO:0005886">
    <property type="term" value="C:plasma membrane"/>
    <property type="evidence" value="ECO:0007669"/>
    <property type="project" value="TreeGrafter"/>
</dbReference>
<dbReference type="KEGG" id="ffu:CLAFUR5_09264"/>
<evidence type="ECO:0000313" key="4">
    <source>
        <dbReference type="Proteomes" id="UP000756132"/>
    </source>
</evidence>
<feature type="chain" id="PRO_5040391868" description="GP-PDE domain-containing protein" evidence="1">
    <location>
        <begin position="23"/>
        <end position="370"/>
    </location>
</feature>
<dbReference type="Gene3D" id="3.20.20.190">
    <property type="entry name" value="Phosphatidylinositol (PI) phosphodiesterase"/>
    <property type="match status" value="1"/>
</dbReference>
<accession>A0A9Q8PFL6</accession>
<organism evidence="3 4">
    <name type="scientific">Passalora fulva</name>
    <name type="common">Tomato leaf mold</name>
    <name type="synonym">Cladosporium fulvum</name>
    <dbReference type="NCBI Taxonomy" id="5499"/>
    <lineage>
        <taxon>Eukaryota</taxon>
        <taxon>Fungi</taxon>
        <taxon>Dikarya</taxon>
        <taxon>Ascomycota</taxon>
        <taxon>Pezizomycotina</taxon>
        <taxon>Dothideomycetes</taxon>
        <taxon>Dothideomycetidae</taxon>
        <taxon>Mycosphaerellales</taxon>
        <taxon>Mycosphaerellaceae</taxon>
        <taxon>Fulvia</taxon>
    </lineage>
</organism>
<dbReference type="AlphaFoldDB" id="A0A9Q8PFL6"/>
<gene>
    <name evidence="3" type="ORF">CLAFUR5_09264</name>
</gene>
<evidence type="ECO:0000256" key="1">
    <source>
        <dbReference type="SAM" id="SignalP"/>
    </source>
</evidence>
<dbReference type="PANTHER" id="PTHR46320:SF1">
    <property type="entry name" value="GLYCEROPHOSPHODIESTER PHOSPHODIESTERASE 1"/>
    <property type="match status" value="1"/>
</dbReference>
<reference evidence="3" key="2">
    <citation type="journal article" date="2022" name="Microb. Genom.">
        <title>A chromosome-scale genome assembly of the tomato pathogen Cladosporium fulvum reveals a compartmentalized genome architecture and the presence of a dispensable chromosome.</title>
        <authorList>
            <person name="Zaccaron A.Z."/>
            <person name="Chen L.H."/>
            <person name="Samaras A."/>
            <person name="Stergiopoulos I."/>
        </authorList>
    </citation>
    <scope>NUCLEOTIDE SEQUENCE</scope>
    <source>
        <strain evidence="3">Race5_Kim</strain>
    </source>
</reference>
<evidence type="ECO:0000259" key="2">
    <source>
        <dbReference type="PROSITE" id="PS51704"/>
    </source>
</evidence>
<dbReference type="InterPro" id="IPR017946">
    <property type="entry name" value="PLC-like_Pdiesterase_TIM-brl"/>
</dbReference>
<dbReference type="PROSITE" id="PS51704">
    <property type="entry name" value="GP_PDE"/>
    <property type="match status" value="1"/>
</dbReference>
<dbReference type="PANTHER" id="PTHR46320">
    <property type="entry name" value="GLYCEROPHOSPHODIESTER PHOSPHODIESTERASE 1"/>
    <property type="match status" value="1"/>
</dbReference>
<feature type="domain" description="GP-PDE" evidence="2">
    <location>
        <begin position="23"/>
        <end position="84"/>
    </location>
</feature>
<dbReference type="GeneID" id="71989142"/>
<dbReference type="GO" id="GO:0070291">
    <property type="term" value="P:N-acylethanolamine metabolic process"/>
    <property type="evidence" value="ECO:0007669"/>
    <property type="project" value="TreeGrafter"/>
</dbReference>
<dbReference type="RefSeq" id="XP_047765898.1">
    <property type="nucleotide sequence ID" value="XM_047908412.1"/>
</dbReference>
<feature type="signal peptide" evidence="1">
    <location>
        <begin position="1"/>
        <end position="22"/>
    </location>
</feature>
<dbReference type="GO" id="GO:0008889">
    <property type="term" value="F:glycerophosphodiester phosphodiesterase activity"/>
    <property type="evidence" value="ECO:0007669"/>
    <property type="project" value="TreeGrafter"/>
</dbReference>
<dbReference type="InterPro" id="IPR030395">
    <property type="entry name" value="GP_PDE_dom"/>
</dbReference>
<protein>
    <recommendedName>
        <fullName evidence="2">GP-PDE domain-containing protein</fullName>
    </recommendedName>
</protein>
<dbReference type="EMBL" id="CP090171">
    <property type="protein sequence ID" value="UJO21532.1"/>
    <property type="molecule type" value="Genomic_DNA"/>
</dbReference>
<dbReference type="SUPFAM" id="SSF51695">
    <property type="entry name" value="PLC-like phosphodiesterases"/>
    <property type="match status" value="1"/>
</dbReference>
<name>A0A9Q8PFL6_PASFU</name>
<dbReference type="Pfam" id="PF03009">
    <property type="entry name" value="GDPD"/>
    <property type="match status" value="1"/>
</dbReference>
<evidence type="ECO:0000313" key="3">
    <source>
        <dbReference type="EMBL" id="UJO21532.1"/>
    </source>
</evidence>
<dbReference type="GO" id="GO:0006644">
    <property type="term" value="P:phospholipid metabolic process"/>
    <property type="evidence" value="ECO:0007669"/>
    <property type="project" value="TreeGrafter"/>
</dbReference>
<reference evidence="3" key="1">
    <citation type="submission" date="2021-12" db="EMBL/GenBank/DDBJ databases">
        <authorList>
            <person name="Zaccaron A."/>
            <person name="Stergiopoulos I."/>
        </authorList>
    </citation>
    <scope>NUCLEOTIDE SEQUENCE</scope>
    <source>
        <strain evidence="3">Race5_Kim</strain>
    </source>
</reference>
<dbReference type="GO" id="GO:0006580">
    <property type="term" value="P:ethanolamine metabolic process"/>
    <property type="evidence" value="ECO:0007669"/>
    <property type="project" value="TreeGrafter"/>
</dbReference>